<evidence type="ECO:0008006" key="3">
    <source>
        <dbReference type="Google" id="ProtNLM"/>
    </source>
</evidence>
<comment type="caution">
    <text evidence="1">The sequence shown here is derived from an EMBL/GenBank/DDBJ whole genome shotgun (WGS) entry which is preliminary data.</text>
</comment>
<sequence length="106" mass="12153">MKKFAPLLLVAIAIVVIGYFDSPKFAEKEQAISAFPVPEEETSSATAVEEEEVKGIPVLESRLVDMYLEDGYSVEVYQEYEVYKDEQGNVIERVATENYNYLRYKQ</sequence>
<dbReference type="Proteomes" id="UP001526147">
    <property type="component" value="Unassembled WGS sequence"/>
</dbReference>
<reference evidence="1 2" key="1">
    <citation type="submission" date="2022-10" db="EMBL/GenBank/DDBJ databases">
        <title>Draft genome assembly of moderately radiation resistant bacterium Metabacillus halosaccharovorans.</title>
        <authorList>
            <person name="Pal S."/>
            <person name="Gopinathan A."/>
        </authorList>
    </citation>
    <scope>NUCLEOTIDE SEQUENCE [LARGE SCALE GENOMIC DNA]</scope>
    <source>
        <strain evidence="1 2">VITHBRA001</strain>
    </source>
</reference>
<proteinExistence type="predicted"/>
<protein>
    <recommendedName>
        <fullName evidence="3">PepSY domain-containing protein</fullName>
    </recommendedName>
</protein>
<dbReference type="EMBL" id="JAOYEY010000044">
    <property type="protein sequence ID" value="MCV9887188.1"/>
    <property type="molecule type" value="Genomic_DNA"/>
</dbReference>
<accession>A0ABT3DJG0</accession>
<evidence type="ECO:0000313" key="2">
    <source>
        <dbReference type="Proteomes" id="UP001526147"/>
    </source>
</evidence>
<gene>
    <name evidence="1" type="ORF">OIH86_16230</name>
</gene>
<keyword evidence="2" id="KW-1185">Reference proteome</keyword>
<organism evidence="1 2">
    <name type="scientific">Metabacillus halosaccharovorans</name>
    <dbReference type="NCBI Taxonomy" id="930124"/>
    <lineage>
        <taxon>Bacteria</taxon>
        <taxon>Bacillati</taxon>
        <taxon>Bacillota</taxon>
        <taxon>Bacilli</taxon>
        <taxon>Bacillales</taxon>
        <taxon>Bacillaceae</taxon>
        <taxon>Metabacillus</taxon>
    </lineage>
</organism>
<dbReference type="RefSeq" id="WP_264143611.1">
    <property type="nucleotide sequence ID" value="NZ_JAOYEY010000044.1"/>
</dbReference>
<name>A0ABT3DJG0_9BACI</name>
<evidence type="ECO:0000313" key="1">
    <source>
        <dbReference type="EMBL" id="MCV9887188.1"/>
    </source>
</evidence>